<organism evidence="12 13">
    <name type="scientific">Actinia tenebrosa</name>
    <name type="common">Australian red waratah sea anemone</name>
    <dbReference type="NCBI Taxonomy" id="6105"/>
    <lineage>
        <taxon>Eukaryota</taxon>
        <taxon>Metazoa</taxon>
        <taxon>Cnidaria</taxon>
        <taxon>Anthozoa</taxon>
        <taxon>Hexacorallia</taxon>
        <taxon>Actiniaria</taxon>
        <taxon>Actiniidae</taxon>
        <taxon>Actinia</taxon>
    </lineage>
</organism>
<evidence type="ECO:0000256" key="2">
    <source>
        <dbReference type="ARBA" id="ARBA00022692"/>
    </source>
</evidence>
<feature type="transmembrane region" description="Helical" evidence="10">
    <location>
        <begin position="87"/>
        <end position="108"/>
    </location>
</feature>
<dbReference type="GeneID" id="116292413"/>
<name>A0A6P8HL04_ACTTE</name>
<reference evidence="13" key="1">
    <citation type="submission" date="2025-08" db="UniProtKB">
        <authorList>
            <consortium name="RefSeq"/>
        </authorList>
    </citation>
    <scope>IDENTIFICATION</scope>
    <source>
        <tissue evidence="13">Tentacle</tissue>
    </source>
</reference>
<keyword evidence="5 10" id="KW-0472">Membrane</keyword>
<dbReference type="InterPro" id="IPR050125">
    <property type="entry name" value="GPCR_opsins"/>
</dbReference>
<feature type="region of interest" description="Disordered" evidence="9">
    <location>
        <begin position="314"/>
        <end position="345"/>
    </location>
</feature>
<dbReference type="Proteomes" id="UP000515163">
    <property type="component" value="Unplaced"/>
</dbReference>
<evidence type="ECO:0000256" key="9">
    <source>
        <dbReference type="SAM" id="MobiDB-lite"/>
    </source>
</evidence>
<evidence type="ECO:0000256" key="8">
    <source>
        <dbReference type="RuleBase" id="RU000688"/>
    </source>
</evidence>
<feature type="transmembrane region" description="Helical" evidence="10">
    <location>
        <begin position="12"/>
        <end position="38"/>
    </location>
</feature>
<evidence type="ECO:0000256" key="7">
    <source>
        <dbReference type="ARBA" id="ARBA00023224"/>
    </source>
</evidence>
<evidence type="ECO:0000259" key="11">
    <source>
        <dbReference type="PROSITE" id="PS50262"/>
    </source>
</evidence>
<dbReference type="GO" id="GO:0004930">
    <property type="term" value="F:G protein-coupled receptor activity"/>
    <property type="evidence" value="ECO:0007669"/>
    <property type="project" value="UniProtKB-KW"/>
</dbReference>
<feature type="compositionally biased region" description="Polar residues" evidence="9">
    <location>
        <begin position="323"/>
        <end position="339"/>
    </location>
</feature>
<dbReference type="SUPFAM" id="SSF81321">
    <property type="entry name" value="Family A G protein-coupled receptor-like"/>
    <property type="match status" value="1"/>
</dbReference>
<evidence type="ECO:0000256" key="3">
    <source>
        <dbReference type="ARBA" id="ARBA00022989"/>
    </source>
</evidence>
<evidence type="ECO:0000313" key="12">
    <source>
        <dbReference type="Proteomes" id="UP000515163"/>
    </source>
</evidence>
<dbReference type="KEGG" id="aten:116292413"/>
<feature type="domain" description="G-protein coupled receptors family 1 profile" evidence="11">
    <location>
        <begin position="29"/>
        <end position="279"/>
    </location>
</feature>
<gene>
    <name evidence="13" type="primary">LOC116292413</name>
</gene>
<evidence type="ECO:0000256" key="4">
    <source>
        <dbReference type="ARBA" id="ARBA00023040"/>
    </source>
</evidence>
<evidence type="ECO:0000256" key="10">
    <source>
        <dbReference type="SAM" id="Phobius"/>
    </source>
</evidence>
<comment type="subcellular location">
    <subcellularLocation>
        <location evidence="1">Membrane</location>
        <topology evidence="1">Multi-pass membrane protein</topology>
    </subcellularLocation>
</comment>
<feature type="transmembrane region" description="Helical" evidence="10">
    <location>
        <begin position="228"/>
        <end position="249"/>
    </location>
</feature>
<keyword evidence="2 8" id="KW-0812">Transmembrane</keyword>
<dbReference type="Pfam" id="PF00001">
    <property type="entry name" value="7tm_1"/>
    <property type="match status" value="1"/>
</dbReference>
<feature type="transmembrane region" description="Helical" evidence="10">
    <location>
        <begin position="129"/>
        <end position="151"/>
    </location>
</feature>
<feature type="transmembrane region" description="Helical" evidence="10">
    <location>
        <begin position="171"/>
        <end position="200"/>
    </location>
</feature>
<dbReference type="PRINTS" id="PR00237">
    <property type="entry name" value="GPCRRHODOPSN"/>
</dbReference>
<dbReference type="PROSITE" id="PS50262">
    <property type="entry name" value="G_PROTEIN_RECEP_F1_2"/>
    <property type="match status" value="1"/>
</dbReference>
<keyword evidence="3 10" id="KW-1133">Transmembrane helix</keyword>
<dbReference type="PANTHER" id="PTHR24240">
    <property type="entry name" value="OPSIN"/>
    <property type="match status" value="1"/>
</dbReference>
<dbReference type="PROSITE" id="PS00237">
    <property type="entry name" value="G_PROTEIN_RECEP_F1_1"/>
    <property type="match status" value="1"/>
</dbReference>
<evidence type="ECO:0000256" key="6">
    <source>
        <dbReference type="ARBA" id="ARBA00023170"/>
    </source>
</evidence>
<dbReference type="AlphaFoldDB" id="A0A6P8HL04"/>
<comment type="similarity">
    <text evidence="8">Belongs to the G-protein coupled receptor 1 family.</text>
</comment>
<accession>A0A6P8HL04</accession>
<proteinExistence type="inferred from homology"/>
<sequence>MMSDRVWSLTSSAVFSTVFSILLLTGIVGNILVVIVTTRRNTRLLPGGVFIRSLAISDAGGSANIIFMLITIICRGGWVFGHVGCQLSGTFIVLFGSSSLHLLCIISINRYLKIAKTSLYRRVFNKTGTIILLIIPWVLPLVMSVVPVFGWSAHEYQFSKCICHFYFSTSLSYTITFLIAVVATPLSISAIYYVNMYFLIRSHTSSMKNLQRKSPAANIEEIRSARTIFVLIVAFILCYTPASIINILQMAGYDVPPYLDLISSMTLIVSKHAQNPLLYGILNRRYRKELIKIARLVVRSCCCRKWCPAVENEEESQSKRRSNTAGNSVKRQRPSSVNSLHGCPRIVRRDNSPRLALAINPRHSCGTHPRLVVEFRAS</sequence>
<evidence type="ECO:0000256" key="1">
    <source>
        <dbReference type="ARBA" id="ARBA00004141"/>
    </source>
</evidence>
<keyword evidence="6 8" id="KW-0675">Receptor</keyword>
<dbReference type="InterPro" id="IPR017452">
    <property type="entry name" value="GPCR_Rhodpsn_7TM"/>
</dbReference>
<keyword evidence="7 8" id="KW-0807">Transducer</keyword>
<dbReference type="InParanoid" id="A0A6P8HL04"/>
<protein>
    <submittedName>
        <fullName evidence="13">Adenosine receptor A3-like</fullName>
    </submittedName>
</protein>
<dbReference type="CDD" id="cd00637">
    <property type="entry name" value="7tm_classA_rhodopsin-like"/>
    <property type="match status" value="1"/>
</dbReference>
<evidence type="ECO:0000313" key="13">
    <source>
        <dbReference type="RefSeq" id="XP_031555593.1"/>
    </source>
</evidence>
<dbReference type="InterPro" id="IPR000276">
    <property type="entry name" value="GPCR_Rhodpsn"/>
</dbReference>
<feature type="transmembrane region" description="Helical" evidence="10">
    <location>
        <begin position="261"/>
        <end position="282"/>
    </location>
</feature>
<keyword evidence="12" id="KW-1185">Reference proteome</keyword>
<dbReference type="GO" id="GO:0016020">
    <property type="term" value="C:membrane"/>
    <property type="evidence" value="ECO:0007669"/>
    <property type="project" value="UniProtKB-SubCell"/>
</dbReference>
<dbReference type="OrthoDB" id="5966434at2759"/>
<dbReference type="Gene3D" id="1.20.1070.10">
    <property type="entry name" value="Rhodopsin 7-helix transmembrane proteins"/>
    <property type="match status" value="1"/>
</dbReference>
<keyword evidence="4 8" id="KW-0297">G-protein coupled receptor</keyword>
<evidence type="ECO:0000256" key="5">
    <source>
        <dbReference type="ARBA" id="ARBA00023136"/>
    </source>
</evidence>
<feature type="transmembrane region" description="Helical" evidence="10">
    <location>
        <begin position="59"/>
        <end position="81"/>
    </location>
</feature>
<dbReference type="RefSeq" id="XP_031555593.1">
    <property type="nucleotide sequence ID" value="XM_031699733.1"/>
</dbReference>